<dbReference type="Gene3D" id="3.30.870.10">
    <property type="entry name" value="Endonuclease Chain A"/>
    <property type="match status" value="1"/>
</dbReference>
<proteinExistence type="predicted"/>
<name>A0A0F9SQN9_9ZZZZ</name>
<evidence type="ECO:0000313" key="6">
    <source>
        <dbReference type="EMBL" id="KKN69239.1"/>
    </source>
</evidence>
<keyword evidence="2" id="KW-0677">Repeat</keyword>
<evidence type="ECO:0000256" key="1">
    <source>
        <dbReference type="ARBA" id="ARBA00000798"/>
    </source>
</evidence>
<dbReference type="EMBL" id="LAZR01000430">
    <property type="protein sequence ID" value="KKN69239.1"/>
    <property type="molecule type" value="Genomic_DNA"/>
</dbReference>
<keyword evidence="3" id="KW-0378">Hydrolase</keyword>
<evidence type="ECO:0000256" key="3">
    <source>
        <dbReference type="ARBA" id="ARBA00022801"/>
    </source>
</evidence>
<comment type="caution">
    <text evidence="6">The sequence shown here is derived from an EMBL/GenBank/DDBJ whole genome shotgun (WGS) entry which is preliminary data.</text>
</comment>
<keyword evidence="4" id="KW-0443">Lipid metabolism</keyword>
<evidence type="ECO:0000256" key="4">
    <source>
        <dbReference type="ARBA" id="ARBA00023098"/>
    </source>
</evidence>
<comment type="catalytic activity">
    <reaction evidence="1">
        <text>a 1,2-diacyl-sn-glycero-3-phosphocholine + H2O = a 1,2-diacyl-sn-glycero-3-phosphate + choline + H(+)</text>
        <dbReference type="Rhea" id="RHEA:14445"/>
        <dbReference type="ChEBI" id="CHEBI:15354"/>
        <dbReference type="ChEBI" id="CHEBI:15377"/>
        <dbReference type="ChEBI" id="CHEBI:15378"/>
        <dbReference type="ChEBI" id="CHEBI:57643"/>
        <dbReference type="ChEBI" id="CHEBI:58608"/>
        <dbReference type="EC" id="3.1.4.4"/>
    </reaction>
</comment>
<dbReference type="GO" id="GO:0004630">
    <property type="term" value="F:phospholipase D activity"/>
    <property type="evidence" value="ECO:0007669"/>
    <property type="project" value="UniProtKB-EC"/>
</dbReference>
<dbReference type="GO" id="GO:0009395">
    <property type="term" value="P:phospholipid catabolic process"/>
    <property type="evidence" value="ECO:0007669"/>
    <property type="project" value="TreeGrafter"/>
</dbReference>
<sequence>MLGVNAQGWVTDFLSTPQNHIANTIGSALASRISKAIDEGNPFHVYMVLPVHPEGTLNTPNIMHQIHLTMQSLVFGEKSLIKNIQRHMALRAFIDRGNSPEAAAKRMNNIDPRSNRPLFEQQDWSKYLTLLNLRTWGELSGKVVTEQIYVHSKLLIADDRVAILGSANINDRSLLGSRDSELAVVVRDSSAINVALDGVTPSQVSKAVYELRVALWKKHFGLSLTGNSKVQPASELIGCWNTPAAEITWQKIQAVAKKNIEYYEAVFNFIPQDTSQVQIEITPSMRSFPNGFPAPVWPTWAYRDLEDLRLGGLLAAPMPHELRFWRTKSQMVPEAYGKPIGAQGFICQLPTKWTRGENNDSGLNLKTVAKLMQKKQPSAFDATNNQREQA</sequence>
<dbReference type="CDD" id="cd09141">
    <property type="entry name" value="PLDc_vPLD1_2_yPLD_like_2"/>
    <property type="match status" value="1"/>
</dbReference>
<gene>
    <name evidence="6" type="ORF">LCGC14_0443280</name>
</gene>
<dbReference type="InterPro" id="IPR015679">
    <property type="entry name" value="PLipase_D_fam"/>
</dbReference>
<dbReference type="PROSITE" id="PS50035">
    <property type="entry name" value="PLD"/>
    <property type="match status" value="1"/>
</dbReference>
<dbReference type="Pfam" id="PF00614">
    <property type="entry name" value="PLDc"/>
    <property type="match status" value="1"/>
</dbReference>
<dbReference type="AlphaFoldDB" id="A0A0F9SQN9"/>
<reference evidence="6" key="1">
    <citation type="journal article" date="2015" name="Nature">
        <title>Complex archaea that bridge the gap between prokaryotes and eukaryotes.</title>
        <authorList>
            <person name="Spang A."/>
            <person name="Saw J.H."/>
            <person name="Jorgensen S.L."/>
            <person name="Zaremba-Niedzwiedzka K."/>
            <person name="Martijn J."/>
            <person name="Lind A.E."/>
            <person name="van Eijk R."/>
            <person name="Schleper C."/>
            <person name="Guy L."/>
            <person name="Ettema T.J."/>
        </authorList>
    </citation>
    <scope>NUCLEOTIDE SEQUENCE</scope>
</reference>
<accession>A0A0F9SQN9</accession>
<evidence type="ECO:0000256" key="2">
    <source>
        <dbReference type="ARBA" id="ARBA00022737"/>
    </source>
</evidence>
<feature type="domain" description="PLD phosphodiesterase" evidence="5">
    <location>
        <begin position="146"/>
        <end position="173"/>
    </location>
</feature>
<protein>
    <recommendedName>
        <fullName evidence="5">PLD phosphodiesterase domain-containing protein</fullName>
    </recommendedName>
</protein>
<dbReference type="InterPro" id="IPR001736">
    <property type="entry name" value="PLipase_D/transphosphatidylase"/>
</dbReference>
<dbReference type="SUPFAM" id="SSF56024">
    <property type="entry name" value="Phospholipase D/nuclease"/>
    <property type="match status" value="1"/>
</dbReference>
<dbReference type="PANTHER" id="PTHR18896:SF76">
    <property type="entry name" value="PHOSPHOLIPASE"/>
    <property type="match status" value="1"/>
</dbReference>
<organism evidence="6">
    <name type="scientific">marine sediment metagenome</name>
    <dbReference type="NCBI Taxonomy" id="412755"/>
    <lineage>
        <taxon>unclassified sequences</taxon>
        <taxon>metagenomes</taxon>
        <taxon>ecological metagenomes</taxon>
    </lineage>
</organism>
<dbReference type="SMART" id="SM00155">
    <property type="entry name" value="PLDc"/>
    <property type="match status" value="1"/>
</dbReference>
<dbReference type="PANTHER" id="PTHR18896">
    <property type="entry name" value="PHOSPHOLIPASE D"/>
    <property type="match status" value="1"/>
</dbReference>
<evidence type="ECO:0000259" key="5">
    <source>
        <dbReference type="PROSITE" id="PS50035"/>
    </source>
</evidence>